<comment type="caution">
    <text evidence="5">The sequence shown here is derived from an EMBL/GenBank/DDBJ whole genome shotgun (WGS) entry which is preliminary data.</text>
</comment>
<feature type="compositionally biased region" description="Pro residues" evidence="2">
    <location>
        <begin position="375"/>
        <end position="388"/>
    </location>
</feature>
<keyword evidence="3" id="KW-0472">Membrane</keyword>
<dbReference type="RefSeq" id="WP_198733297.1">
    <property type="nucleotide sequence ID" value="NZ_JAEINH010000004.1"/>
</dbReference>
<sequence length="422" mass="44165">MTPTESRSRAEIREEQALSEQRFPAHARFRRSHRLMRTLGLVLTGALAFVATGAGAVYYTMQGNITSVDVSALLGDAGEAQPDPVDPNAGTPLNILLLGSDDRSGVNADIGGVEEGMRSDTSIVMHISADRSRVELVSIPRDTLVDIPSCTMTDGTTTWAQSDAMFNKAFAIGWDNGGDITSAVGCAMKTVQEVTGVTLSGFALVDFAGFQSMIDSIGGVPMCIPENIESPDAGLYLSAGYQTLNGAQALGLARARKGTNMDGSDLKRIDRQQELLGATASAVLDRNTLLDPSSLLPFLNAATSSITASPELASIQNLSGLAFALRGIDKNNITFMTIPIMEAPSDHNRVVMTSEADTIWGKIASDTPLVEPVVPVEPSPDPAAPAPEAPDVVETPVEPTAPAPAPETPEGVTSAATVIDGC</sequence>
<reference evidence="5" key="1">
    <citation type="submission" date="2020-12" db="EMBL/GenBank/DDBJ databases">
        <title>Sanguibacter suaedae sp. nov., isolated from Suaeda aralocaspica.</title>
        <authorList>
            <person name="Ma Q."/>
        </authorList>
    </citation>
    <scope>NUCLEOTIDE SEQUENCE</scope>
    <source>
        <strain evidence="5">YZGR15</strain>
    </source>
</reference>
<evidence type="ECO:0000256" key="2">
    <source>
        <dbReference type="SAM" id="MobiDB-lite"/>
    </source>
</evidence>
<dbReference type="Gene3D" id="3.40.630.190">
    <property type="entry name" value="LCP protein"/>
    <property type="match status" value="1"/>
</dbReference>
<feature type="domain" description="Cell envelope-related transcriptional attenuator" evidence="4">
    <location>
        <begin position="118"/>
        <end position="281"/>
    </location>
</feature>
<evidence type="ECO:0000256" key="1">
    <source>
        <dbReference type="ARBA" id="ARBA00006068"/>
    </source>
</evidence>
<accession>A0A934I5R4</accession>
<evidence type="ECO:0000313" key="5">
    <source>
        <dbReference type="EMBL" id="MBI9114751.1"/>
    </source>
</evidence>
<dbReference type="InterPro" id="IPR050922">
    <property type="entry name" value="LytR/CpsA/Psr_CW_biosynth"/>
</dbReference>
<keyword evidence="3" id="KW-1133">Transmembrane helix</keyword>
<feature type="compositionally biased region" description="Low complexity" evidence="2">
    <location>
        <begin position="389"/>
        <end position="398"/>
    </location>
</feature>
<dbReference type="PANTHER" id="PTHR33392:SF6">
    <property type="entry name" value="POLYISOPRENYL-TEICHOIC ACID--PEPTIDOGLYCAN TEICHOIC ACID TRANSFERASE TAGU"/>
    <property type="match status" value="1"/>
</dbReference>
<dbReference type="PANTHER" id="PTHR33392">
    <property type="entry name" value="POLYISOPRENYL-TEICHOIC ACID--PEPTIDOGLYCAN TEICHOIC ACID TRANSFERASE TAGU"/>
    <property type="match status" value="1"/>
</dbReference>
<feature type="transmembrane region" description="Helical" evidence="3">
    <location>
        <begin position="38"/>
        <end position="61"/>
    </location>
</feature>
<organism evidence="5 6">
    <name type="scientific">Sanguibacter suaedae</name>
    <dbReference type="NCBI Taxonomy" id="2795737"/>
    <lineage>
        <taxon>Bacteria</taxon>
        <taxon>Bacillati</taxon>
        <taxon>Actinomycetota</taxon>
        <taxon>Actinomycetes</taxon>
        <taxon>Micrococcales</taxon>
        <taxon>Sanguibacteraceae</taxon>
        <taxon>Sanguibacter</taxon>
    </lineage>
</organism>
<evidence type="ECO:0000256" key="3">
    <source>
        <dbReference type="SAM" id="Phobius"/>
    </source>
</evidence>
<proteinExistence type="inferred from homology"/>
<dbReference type="EMBL" id="JAEINH010000004">
    <property type="protein sequence ID" value="MBI9114751.1"/>
    <property type="molecule type" value="Genomic_DNA"/>
</dbReference>
<dbReference type="Pfam" id="PF03816">
    <property type="entry name" value="LytR_cpsA_psr"/>
    <property type="match status" value="1"/>
</dbReference>
<keyword evidence="6" id="KW-1185">Reference proteome</keyword>
<dbReference type="AlphaFoldDB" id="A0A934I5R4"/>
<dbReference type="NCBIfam" id="TIGR00350">
    <property type="entry name" value="lytR_cpsA_psr"/>
    <property type="match status" value="1"/>
</dbReference>
<feature type="region of interest" description="Disordered" evidence="2">
    <location>
        <begin position="374"/>
        <end position="422"/>
    </location>
</feature>
<keyword evidence="3" id="KW-0812">Transmembrane</keyword>
<comment type="similarity">
    <text evidence="1">Belongs to the LytR/CpsA/Psr (LCP) family.</text>
</comment>
<name>A0A934I5R4_9MICO</name>
<evidence type="ECO:0000313" key="6">
    <source>
        <dbReference type="Proteomes" id="UP000602087"/>
    </source>
</evidence>
<gene>
    <name evidence="5" type="ORF">JAV76_06965</name>
</gene>
<dbReference type="Proteomes" id="UP000602087">
    <property type="component" value="Unassembled WGS sequence"/>
</dbReference>
<dbReference type="InterPro" id="IPR004474">
    <property type="entry name" value="LytR_CpsA_psr"/>
</dbReference>
<evidence type="ECO:0000259" key="4">
    <source>
        <dbReference type="Pfam" id="PF03816"/>
    </source>
</evidence>
<protein>
    <submittedName>
        <fullName evidence="5">LCP family protein</fullName>
    </submittedName>
</protein>